<dbReference type="EMBL" id="CP045907">
    <property type="protein sequence ID" value="QQP35591.1"/>
    <property type="molecule type" value="Genomic_DNA"/>
</dbReference>
<reference evidence="2" key="1">
    <citation type="submission" date="2021-01" db="EMBL/GenBank/DDBJ databases">
        <title>Caligus Genome Assembly.</title>
        <authorList>
            <person name="Gallardo-Escarate C."/>
        </authorList>
    </citation>
    <scope>NUCLEOTIDE SEQUENCE [LARGE SCALE GENOMIC DNA]</scope>
</reference>
<accession>A0A7T8JVE8</accession>
<organism evidence="1 2">
    <name type="scientific">Caligus rogercresseyi</name>
    <name type="common">Sea louse</name>
    <dbReference type="NCBI Taxonomy" id="217165"/>
    <lineage>
        <taxon>Eukaryota</taxon>
        <taxon>Metazoa</taxon>
        <taxon>Ecdysozoa</taxon>
        <taxon>Arthropoda</taxon>
        <taxon>Crustacea</taxon>
        <taxon>Multicrustacea</taxon>
        <taxon>Hexanauplia</taxon>
        <taxon>Copepoda</taxon>
        <taxon>Siphonostomatoida</taxon>
        <taxon>Caligidae</taxon>
        <taxon>Caligus</taxon>
    </lineage>
</organism>
<evidence type="ECO:0000313" key="2">
    <source>
        <dbReference type="Proteomes" id="UP000595437"/>
    </source>
</evidence>
<sequence>NKKRTLPRRLSTEGETLYVDEALPPGWFAHSLFDPGIKQRETFFVSPKEFDYAPDGS</sequence>
<evidence type="ECO:0000313" key="1">
    <source>
        <dbReference type="EMBL" id="QQP35591.1"/>
    </source>
</evidence>
<feature type="non-terminal residue" evidence="1">
    <location>
        <position position="1"/>
    </location>
</feature>
<dbReference type="Proteomes" id="UP000595437">
    <property type="component" value="Chromosome 18"/>
</dbReference>
<proteinExistence type="predicted"/>
<name>A0A7T8JVE8_CALRO</name>
<protein>
    <submittedName>
        <fullName evidence="1">Uncharacterized protein</fullName>
    </submittedName>
</protein>
<dbReference type="AlphaFoldDB" id="A0A7T8JVE8"/>
<gene>
    <name evidence="1" type="ORF">FKW44_023858</name>
</gene>
<keyword evidence="2" id="KW-1185">Reference proteome</keyword>